<keyword evidence="5 6" id="KW-0472">Membrane</keyword>
<gene>
    <name evidence="8" type="ordered locus">PA14_47870</name>
</gene>
<evidence type="ECO:0000313" key="9">
    <source>
        <dbReference type="Proteomes" id="UP000000653"/>
    </source>
</evidence>
<dbReference type="InterPro" id="IPR037185">
    <property type="entry name" value="EmrE-like"/>
</dbReference>
<feature type="transmembrane region" description="Helical" evidence="6">
    <location>
        <begin position="278"/>
        <end position="295"/>
    </location>
</feature>
<evidence type="ECO:0000313" key="8">
    <source>
        <dbReference type="EMBL" id="ABJ10453.1"/>
    </source>
</evidence>
<dbReference type="Pfam" id="PF00892">
    <property type="entry name" value="EamA"/>
    <property type="match status" value="2"/>
</dbReference>
<dbReference type="InterPro" id="IPR050638">
    <property type="entry name" value="AA-Vitamin_Transporters"/>
</dbReference>
<feature type="transmembrane region" description="Helical" evidence="6">
    <location>
        <begin position="222"/>
        <end position="243"/>
    </location>
</feature>
<proteinExistence type="inferred from homology"/>
<feature type="transmembrane region" description="Helical" evidence="6">
    <location>
        <begin position="17"/>
        <end position="37"/>
    </location>
</feature>
<accession>A0A0H2Z8D8</accession>
<dbReference type="GO" id="GO:0016020">
    <property type="term" value="C:membrane"/>
    <property type="evidence" value="ECO:0007669"/>
    <property type="project" value="UniProtKB-SubCell"/>
</dbReference>
<dbReference type="SUPFAM" id="SSF103481">
    <property type="entry name" value="Multidrug resistance efflux transporter EmrE"/>
    <property type="match status" value="2"/>
</dbReference>
<keyword evidence="4 6" id="KW-1133">Transmembrane helix</keyword>
<feature type="domain" description="EamA" evidence="7">
    <location>
        <begin position="161"/>
        <end position="294"/>
    </location>
</feature>
<feature type="transmembrane region" description="Helical" evidence="6">
    <location>
        <begin position="190"/>
        <end position="210"/>
    </location>
</feature>
<name>A0A0H2Z8D8_PSEAB</name>
<protein>
    <submittedName>
        <fullName evidence="8">Putative membrane protein</fullName>
    </submittedName>
</protein>
<feature type="transmembrane region" description="Helical" evidence="6">
    <location>
        <begin position="160"/>
        <end position="178"/>
    </location>
</feature>
<keyword evidence="3 6" id="KW-0812">Transmembrane</keyword>
<dbReference type="PANTHER" id="PTHR32322">
    <property type="entry name" value="INNER MEMBRANE TRANSPORTER"/>
    <property type="match status" value="1"/>
</dbReference>
<evidence type="ECO:0000256" key="5">
    <source>
        <dbReference type="ARBA" id="ARBA00023136"/>
    </source>
</evidence>
<dbReference type="AlphaFoldDB" id="A0A0H2Z8D8"/>
<comment type="similarity">
    <text evidence="2">Belongs to the EamA transporter family.</text>
</comment>
<dbReference type="EMBL" id="CP000438">
    <property type="protein sequence ID" value="ABJ10453.1"/>
    <property type="molecule type" value="Genomic_DNA"/>
</dbReference>
<dbReference type="PANTHER" id="PTHR32322:SF2">
    <property type="entry name" value="EAMA DOMAIN-CONTAINING PROTEIN"/>
    <property type="match status" value="1"/>
</dbReference>
<comment type="subcellular location">
    <subcellularLocation>
        <location evidence="1">Membrane</location>
        <topology evidence="1">Multi-pass membrane protein</topology>
    </subcellularLocation>
</comment>
<dbReference type="BioCyc" id="PAER208963:G1G74-4020-MONOMER"/>
<dbReference type="HOGENOM" id="CLU_033863_10_1_6"/>
<feature type="domain" description="EamA" evidence="7">
    <location>
        <begin position="22"/>
        <end position="146"/>
    </location>
</feature>
<feature type="transmembrane region" description="Helical" evidence="6">
    <location>
        <begin position="255"/>
        <end position="272"/>
    </location>
</feature>
<evidence type="ECO:0000256" key="1">
    <source>
        <dbReference type="ARBA" id="ARBA00004141"/>
    </source>
</evidence>
<evidence type="ECO:0000256" key="2">
    <source>
        <dbReference type="ARBA" id="ARBA00007362"/>
    </source>
</evidence>
<organism evidence="8 9">
    <name type="scientific">Pseudomonas aeruginosa (strain UCBPP-PA14)</name>
    <dbReference type="NCBI Taxonomy" id="208963"/>
    <lineage>
        <taxon>Bacteria</taxon>
        <taxon>Pseudomonadati</taxon>
        <taxon>Pseudomonadota</taxon>
        <taxon>Gammaproteobacteria</taxon>
        <taxon>Pseudomonadales</taxon>
        <taxon>Pseudomonadaceae</taxon>
        <taxon>Pseudomonas</taxon>
    </lineage>
</organism>
<evidence type="ECO:0000256" key="6">
    <source>
        <dbReference type="SAM" id="Phobius"/>
    </source>
</evidence>
<dbReference type="SMR" id="A0A0H2Z8D8"/>
<feature type="transmembrane region" description="Helical" evidence="6">
    <location>
        <begin position="79"/>
        <end position="97"/>
    </location>
</feature>
<feature type="transmembrane region" description="Helical" evidence="6">
    <location>
        <begin position="136"/>
        <end position="154"/>
    </location>
</feature>
<dbReference type="RefSeq" id="WP_003114958.1">
    <property type="nucleotide sequence ID" value="NC_008463.1"/>
</dbReference>
<evidence type="ECO:0000259" key="7">
    <source>
        <dbReference type="Pfam" id="PF00892"/>
    </source>
</evidence>
<reference evidence="8 9" key="1">
    <citation type="journal article" date="2006" name="Genome Biol.">
        <title>Genomic analysis reveals that Pseudomonas aeruginosa virulence is combinatorial.</title>
        <authorList>
            <person name="Lee D.G."/>
            <person name="Urbach J.M."/>
            <person name="Wu G."/>
            <person name="Liberati N.T."/>
            <person name="Feinbaum R.L."/>
            <person name="Miyata S."/>
            <person name="Diggins L.T."/>
            <person name="He J."/>
            <person name="Saucier M."/>
            <person name="Deziel E."/>
            <person name="Friedman L."/>
            <person name="Li L."/>
            <person name="Grills G."/>
            <person name="Montgomery K."/>
            <person name="Kucherlapati R."/>
            <person name="Rahme L.G."/>
            <person name="Ausubel F.M."/>
        </authorList>
    </citation>
    <scope>NUCLEOTIDE SEQUENCE [LARGE SCALE GENOMIC DNA]</scope>
    <source>
        <strain evidence="8 9">UCBPP-PA14</strain>
    </source>
</reference>
<evidence type="ECO:0000256" key="4">
    <source>
        <dbReference type="ARBA" id="ARBA00022989"/>
    </source>
</evidence>
<feature type="transmembrane region" description="Helical" evidence="6">
    <location>
        <begin position="103"/>
        <end position="124"/>
    </location>
</feature>
<dbReference type="KEGG" id="pau:PA14_47870"/>
<feature type="transmembrane region" description="Helical" evidence="6">
    <location>
        <begin position="49"/>
        <end position="67"/>
    </location>
</feature>
<dbReference type="InterPro" id="IPR000620">
    <property type="entry name" value="EamA_dom"/>
</dbReference>
<sequence>MRATTCTPRAMPGATRLLAVQLGMVLAWSSGFVGYRYAMEQAPVFLTSFWRFAVCLALLLPFAWAGLRRLSARQWRRQALIGALAYAGYIAPIAKAIELGVSPGVAALMADLLPLLVALLALVLPGQRTRPGQWPGIALGVAGVLWAGHAALALGRAPGWAYGLPLLGMLALALATLLQKRWDDAPGSLAVVLFVQIGAALPAFAGLALAEGSLRPPLSGGFLFGLAWLVLLPTFGGYGLYWLGLRHLSAQGGSAALYLSPALTLLWAHWMFAEPLTPMLLGGLLLSLAGLGWLYRAERR</sequence>
<dbReference type="Proteomes" id="UP000000653">
    <property type="component" value="Chromosome"/>
</dbReference>
<evidence type="ECO:0000256" key="3">
    <source>
        <dbReference type="ARBA" id="ARBA00022692"/>
    </source>
</evidence>